<dbReference type="Gene3D" id="1.10.1780.10">
    <property type="entry name" value="Clp, N-terminal domain"/>
    <property type="match status" value="1"/>
</dbReference>
<reference evidence="3 4" key="1">
    <citation type="submission" date="2024-09" db="EMBL/GenBank/DDBJ databases">
        <authorList>
            <person name="Sun Q."/>
            <person name="Mori K."/>
        </authorList>
    </citation>
    <scope>NUCLEOTIDE SEQUENCE [LARGE SCALE GENOMIC DNA]</scope>
    <source>
        <strain evidence="3 4">JCM 13519</strain>
    </source>
</reference>
<dbReference type="GO" id="GO:0008233">
    <property type="term" value="F:peptidase activity"/>
    <property type="evidence" value="ECO:0007669"/>
    <property type="project" value="UniProtKB-KW"/>
</dbReference>
<dbReference type="PANTHER" id="PTHR47016">
    <property type="entry name" value="ATP-DEPENDENT CLP PROTEASE ATP-BINDING SUBUNIT CLPT1, CHLOROPLASTIC"/>
    <property type="match status" value="1"/>
</dbReference>
<accession>A0ABV5UN64</accession>
<keyword evidence="4" id="KW-1185">Reference proteome</keyword>
<evidence type="ECO:0000256" key="1">
    <source>
        <dbReference type="PROSITE-ProRule" id="PRU01251"/>
    </source>
</evidence>
<protein>
    <submittedName>
        <fullName evidence="3">Clp protease N-terminal domain-containing protein</fullName>
    </submittedName>
</protein>
<dbReference type="InterPro" id="IPR004176">
    <property type="entry name" value="Clp_R_N"/>
</dbReference>
<evidence type="ECO:0000259" key="2">
    <source>
        <dbReference type="PROSITE" id="PS51903"/>
    </source>
</evidence>
<organism evidence="3 4">
    <name type="scientific">Arthrobacter methylotrophus</name>
    <dbReference type="NCBI Taxonomy" id="121291"/>
    <lineage>
        <taxon>Bacteria</taxon>
        <taxon>Bacillati</taxon>
        <taxon>Actinomycetota</taxon>
        <taxon>Actinomycetes</taxon>
        <taxon>Micrococcales</taxon>
        <taxon>Micrococcaceae</taxon>
        <taxon>Arthrobacter</taxon>
    </lineage>
</organism>
<name>A0ABV5UN64_9MICC</name>
<evidence type="ECO:0000313" key="4">
    <source>
        <dbReference type="Proteomes" id="UP001589536"/>
    </source>
</evidence>
<dbReference type="PROSITE" id="PS51903">
    <property type="entry name" value="CLP_R"/>
    <property type="match status" value="1"/>
</dbReference>
<evidence type="ECO:0000313" key="3">
    <source>
        <dbReference type="EMBL" id="MFB9713956.1"/>
    </source>
</evidence>
<proteinExistence type="predicted"/>
<dbReference type="Pfam" id="PF02861">
    <property type="entry name" value="Clp_N"/>
    <property type="match status" value="2"/>
</dbReference>
<dbReference type="Proteomes" id="UP001589536">
    <property type="component" value="Unassembled WGS sequence"/>
</dbReference>
<feature type="domain" description="Clp R" evidence="2">
    <location>
        <begin position="2"/>
        <end position="148"/>
    </location>
</feature>
<comment type="caution">
    <text evidence="3">The sequence shown here is derived from an EMBL/GenBank/DDBJ whole genome shotgun (WGS) entry which is preliminary data.</text>
</comment>
<gene>
    <name evidence="3" type="ORF">ACFFPI_07280</name>
</gene>
<sequence length="274" mass="29541">MFERFTEAARNIVVLAQRESRALNHNYIGSEHLLQALILDRGVVGKALAELGVTYEAATDRIVEIIGRGQVTPSGHSPFTPRAKEVLQSALRVSLEAGHDYIGPEHLVLALIAEEKSVGSRALAALGVEPSDVRRRVGAHFARTYTGGTIFHGFTAVSKDGQYDANPLRETAEEAVADATTAFHQEVHEIRFGLERGEYFIAVNGGRLPVTEAGRHLDYNRARNAAAAAGANVCIVAPLVKAVTAETAEGIEVTLAETIVWEPVSLESRITVLD</sequence>
<keyword evidence="3" id="KW-0378">Hydrolase</keyword>
<dbReference type="GO" id="GO:0006508">
    <property type="term" value="P:proteolysis"/>
    <property type="evidence" value="ECO:0007669"/>
    <property type="project" value="UniProtKB-KW"/>
</dbReference>
<dbReference type="PANTHER" id="PTHR47016:SF5">
    <property type="entry name" value="CLP DOMAIN SUPERFAMILY PROTEIN"/>
    <property type="match status" value="1"/>
</dbReference>
<keyword evidence="1" id="KW-0677">Repeat</keyword>
<dbReference type="RefSeq" id="WP_345042348.1">
    <property type="nucleotide sequence ID" value="NZ_BAABED010000001.1"/>
</dbReference>
<keyword evidence="3" id="KW-0645">Protease</keyword>
<dbReference type="SUPFAM" id="SSF81923">
    <property type="entry name" value="Double Clp-N motif"/>
    <property type="match status" value="1"/>
</dbReference>
<dbReference type="InterPro" id="IPR044217">
    <property type="entry name" value="CLPT1/2"/>
</dbReference>
<dbReference type="EMBL" id="JBHMBH010000019">
    <property type="protein sequence ID" value="MFB9713956.1"/>
    <property type="molecule type" value="Genomic_DNA"/>
</dbReference>
<dbReference type="InterPro" id="IPR036628">
    <property type="entry name" value="Clp_N_dom_sf"/>
</dbReference>